<organism evidence="2 3">
    <name type="scientific">Schinkia azotoformans MEV2011</name>
    <dbReference type="NCBI Taxonomy" id="1348973"/>
    <lineage>
        <taxon>Bacteria</taxon>
        <taxon>Bacillati</taxon>
        <taxon>Bacillota</taxon>
        <taxon>Bacilli</taxon>
        <taxon>Bacillales</taxon>
        <taxon>Bacillaceae</taxon>
        <taxon>Calidifontibacillus/Schinkia group</taxon>
        <taxon>Schinkia</taxon>
    </lineage>
</organism>
<accession>A0A072NRT7</accession>
<evidence type="ECO:0000313" key="2">
    <source>
        <dbReference type="EMBL" id="KEF40429.1"/>
    </source>
</evidence>
<evidence type="ECO:0000313" key="3">
    <source>
        <dbReference type="Proteomes" id="UP000027936"/>
    </source>
</evidence>
<dbReference type="EMBL" id="JJRY01000001">
    <property type="protein sequence ID" value="KEF40429.1"/>
    <property type="molecule type" value="Genomic_DNA"/>
</dbReference>
<comment type="caution">
    <text evidence="2">The sequence shown here is derived from an EMBL/GenBank/DDBJ whole genome shotgun (WGS) entry which is preliminary data.</text>
</comment>
<proteinExistence type="predicted"/>
<protein>
    <submittedName>
        <fullName evidence="2">Uncharacterized protein</fullName>
    </submittedName>
</protein>
<dbReference type="OrthoDB" id="2184390at2"/>
<dbReference type="Proteomes" id="UP000027936">
    <property type="component" value="Unassembled WGS sequence"/>
</dbReference>
<evidence type="ECO:0000256" key="1">
    <source>
        <dbReference type="SAM" id="Coils"/>
    </source>
</evidence>
<dbReference type="RefSeq" id="WP_035192863.1">
    <property type="nucleotide sequence ID" value="NZ_JJRY01000001.1"/>
</dbReference>
<keyword evidence="1" id="KW-0175">Coiled coil</keyword>
<sequence>MSSKFRLTKNQLEIITQEVIKQFKMQGKEQQKQEKDWRLKNTKLLLENYHRLKDHCDDINQQVEEYKDTVFSLEELTIETLMKYRLKTAKMMRHFERMLRYFEEDCLNGTEEEQRRYKIIYHRYLNDDRSTVQQLCKILNVEQGTIYRDTKLAINDISVLLFGLSALDTVGPKVR</sequence>
<gene>
    <name evidence="2" type="ORF">M670_00455</name>
</gene>
<feature type="coiled-coil region" evidence="1">
    <location>
        <begin position="49"/>
        <end position="76"/>
    </location>
</feature>
<reference evidence="2 3" key="1">
    <citation type="submission" date="2014-04" db="EMBL/GenBank/DDBJ databases">
        <title>Draft genome sequence of Bacillus azotoformans MEV2011, a (co-) denitrifying strain unable to grow in the presence of oxygen.</title>
        <authorList>
            <person name="Nielsen M."/>
            <person name="Schreiber L."/>
            <person name="Finster K."/>
            <person name="Schramm A."/>
        </authorList>
    </citation>
    <scope>NUCLEOTIDE SEQUENCE [LARGE SCALE GENOMIC DNA]</scope>
    <source>
        <strain evidence="2 3">MEV2011</strain>
    </source>
</reference>
<name>A0A072NRT7_SCHAZ</name>
<dbReference type="AlphaFoldDB" id="A0A072NRT7"/>
<dbReference type="PATRIC" id="fig|1348973.3.peg.443"/>